<organism evidence="1 2">
    <name type="scientific">Marinifilum breve</name>
    <dbReference type="NCBI Taxonomy" id="2184082"/>
    <lineage>
        <taxon>Bacteria</taxon>
        <taxon>Pseudomonadati</taxon>
        <taxon>Bacteroidota</taxon>
        <taxon>Bacteroidia</taxon>
        <taxon>Marinilabiliales</taxon>
        <taxon>Marinifilaceae</taxon>
    </lineage>
</organism>
<dbReference type="Pfam" id="PF14054">
    <property type="entry name" value="DUF4249"/>
    <property type="match status" value="1"/>
</dbReference>
<proteinExistence type="predicted"/>
<comment type="caution">
    <text evidence="1">The sequence shown here is derived from an EMBL/GenBank/DDBJ whole genome shotgun (WGS) entry which is preliminary data.</text>
</comment>
<evidence type="ECO:0008006" key="3">
    <source>
        <dbReference type="Google" id="ProtNLM"/>
    </source>
</evidence>
<keyword evidence="2" id="KW-1185">Reference proteome</keyword>
<evidence type="ECO:0000313" key="2">
    <source>
        <dbReference type="Proteomes" id="UP000248079"/>
    </source>
</evidence>
<protein>
    <recommendedName>
        <fullName evidence="3">DUF4249 domain-containing protein</fullName>
    </recommendedName>
</protein>
<accession>A0A2V3ZWC9</accession>
<sequence length="375" mass="43018">MHLNTIIKLIKIILVLLILANSCTEKYFPNIDSTAGILVVDGRITNNQTQFEVNLFRSVEINSHDSLLFETGAQIITHCDDGTSVLLSEISPGKYINSNPSFKGEVNKSYWIEITTKNGSVFESNPEVMHSPISISKIYGEIDKIIIDKDESKNAVKFYFDIENPLNDTNFLLWEYQASWEWHTIVNIPKSENPAYTCYPKERSNKVFIYDASNLEVKSVSHLDLTSIAEDEVKLNYEYYLQIQAYTISKECYKFWSNIDKMSQSNGSLFDVIPSNVEGNIQCCNGNEPVLGYFQVSSHTKNANSFTSDNFNIEFAPEPIDCRTYIIDSKLYNPQKHHIIEIKSYPQSADYYVKSTHCYDCSLKYSRTKPSFWID</sequence>
<reference evidence="1 2" key="1">
    <citation type="submission" date="2018-05" db="EMBL/GenBank/DDBJ databases">
        <title>Marinifilum breve JC075T sp. nov., a marine bacterium isolated from Yongle Blue Hole in the South China Sea.</title>
        <authorList>
            <person name="Fu T."/>
        </authorList>
    </citation>
    <scope>NUCLEOTIDE SEQUENCE [LARGE SCALE GENOMIC DNA]</scope>
    <source>
        <strain evidence="1 2">JC075</strain>
    </source>
</reference>
<dbReference type="EMBL" id="QFLI01000009">
    <property type="protein sequence ID" value="PXX97830.1"/>
    <property type="molecule type" value="Genomic_DNA"/>
</dbReference>
<gene>
    <name evidence="1" type="ORF">DF185_17840</name>
</gene>
<dbReference type="OrthoDB" id="1115935at2"/>
<evidence type="ECO:0000313" key="1">
    <source>
        <dbReference type="EMBL" id="PXX97830.1"/>
    </source>
</evidence>
<dbReference type="Proteomes" id="UP000248079">
    <property type="component" value="Unassembled WGS sequence"/>
</dbReference>
<dbReference type="AlphaFoldDB" id="A0A2V3ZWC9"/>
<dbReference type="InterPro" id="IPR025345">
    <property type="entry name" value="DUF4249"/>
</dbReference>
<name>A0A2V3ZWC9_9BACT</name>
<dbReference type="RefSeq" id="WP_110362125.1">
    <property type="nucleotide sequence ID" value="NZ_QFLI01000009.1"/>
</dbReference>